<dbReference type="Proteomes" id="UP000186720">
    <property type="component" value="Unassembled WGS sequence"/>
</dbReference>
<dbReference type="GO" id="GO:0000160">
    <property type="term" value="P:phosphorelay signal transduction system"/>
    <property type="evidence" value="ECO:0007669"/>
    <property type="project" value="InterPro"/>
</dbReference>
<dbReference type="Gene3D" id="3.40.50.2300">
    <property type="match status" value="1"/>
</dbReference>
<dbReference type="InterPro" id="IPR050595">
    <property type="entry name" value="Bact_response_regulator"/>
</dbReference>
<dbReference type="InterPro" id="IPR058245">
    <property type="entry name" value="NreC/VraR/RcsB-like_REC"/>
</dbReference>
<proteinExistence type="predicted"/>
<dbReference type="CDD" id="cd17535">
    <property type="entry name" value="REC_NarL-like"/>
    <property type="match status" value="1"/>
</dbReference>
<dbReference type="STRING" id="1302689.RG47T_5225"/>
<evidence type="ECO:0000259" key="3">
    <source>
        <dbReference type="PROSITE" id="PS50110"/>
    </source>
</evidence>
<dbReference type="InterPro" id="IPR011006">
    <property type="entry name" value="CheY-like_superfamily"/>
</dbReference>
<evidence type="ECO:0000256" key="2">
    <source>
        <dbReference type="PROSITE-ProRule" id="PRU00169"/>
    </source>
</evidence>
<protein>
    <recommendedName>
        <fullName evidence="3">Response regulatory domain-containing protein</fullName>
    </recommendedName>
</protein>
<dbReference type="InterPro" id="IPR001789">
    <property type="entry name" value="Sig_transdc_resp-reg_receiver"/>
</dbReference>
<feature type="domain" description="Response regulatory" evidence="3">
    <location>
        <begin position="22"/>
        <end position="139"/>
    </location>
</feature>
<evidence type="ECO:0000256" key="1">
    <source>
        <dbReference type="ARBA" id="ARBA00022553"/>
    </source>
</evidence>
<keyword evidence="5" id="KW-1185">Reference proteome</keyword>
<dbReference type="SMART" id="SM00448">
    <property type="entry name" value="REC"/>
    <property type="match status" value="1"/>
</dbReference>
<accession>A0A1Q5ZRZ0</accession>
<name>A0A1Q5ZRZ0_9SPHI</name>
<dbReference type="PROSITE" id="PS50110">
    <property type="entry name" value="RESPONSE_REGULATORY"/>
    <property type="match status" value="1"/>
</dbReference>
<feature type="modified residue" description="4-aspartylphosphate" evidence="2">
    <location>
        <position position="74"/>
    </location>
</feature>
<keyword evidence="1 2" id="KW-0597">Phosphoprotein</keyword>
<dbReference type="AlphaFoldDB" id="A0A1Q5ZRZ0"/>
<organism evidence="4 5">
    <name type="scientific">Mucilaginibacter polytrichastri</name>
    <dbReference type="NCBI Taxonomy" id="1302689"/>
    <lineage>
        <taxon>Bacteria</taxon>
        <taxon>Pseudomonadati</taxon>
        <taxon>Bacteroidota</taxon>
        <taxon>Sphingobacteriia</taxon>
        <taxon>Sphingobacteriales</taxon>
        <taxon>Sphingobacteriaceae</taxon>
        <taxon>Mucilaginibacter</taxon>
    </lineage>
</organism>
<gene>
    <name evidence="4" type="ORF">RG47T_5225</name>
</gene>
<evidence type="ECO:0000313" key="4">
    <source>
        <dbReference type="EMBL" id="OKS84535.1"/>
    </source>
</evidence>
<dbReference type="PANTHER" id="PTHR44591:SF23">
    <property type="entry name" value="CHEY SUBFAMILY"/>
    <property type="match status" value="1"/>
</dbReference>
<dbReference type="SUPFAM" id="SSF52172">
    <property type="entry name" value="CheY-like"/>
    <property type="match status" value="1"/>
</dbReference>
<dbReference type="Pfam" id="PF00072">
    <property type="entry name" value="Response_reg"/>
    <property type="match status" value="1"/>
</dbReference>
<comment type="caution">
    <text evidence="4">The sequence shown here is derived from an EMBL/GenBank/DDBJ whole genome shotgun (WGS) entry which is preliminary data.</text>
</comment>
<dbReference type="EMBL" id="MPPL01000002">
    <property type="protein sequence ID" value="OKS84535.1"/>
    <property type="molecule type" value="Genomic_DNA"/>
</dbReference>
<evidence type="ECO:0000313" key="5">
    <source>
        <dbReference type="Proteomes" id="UP000186720"/>
    </source>
</evidence>
<dbReference type="PANTHER" id="PTHR44591">
    <property type="entry name" value="STRESS RESPONSE REGULATOR PROTEIN 1"/>
    <property type="match status" value="1"/>
</dbReference>
<reference evidence="4 5" key="1">
    <citation type="submission" date="2016-11" db="EMBL/GenBank/DDBJ databases">
        <title>Whole Genome Sequencing of Mucilaginibacter polytrichastri RG4-7(T) isolated from the moss sample.</title>
        <authorList>
            <person name="Li Y."/>
        </authorList>
    </citation>
    <scope>NUCLEOTIDE SEQUENCE [LARGE SCALE GENOMIC DNA]</scope>
    <source>
        <strain evidence="4 5">RG4-7</strain>
    </source>
</reference>
<sequence length="141" mass="15665">MVINRFLIQLPVTMNPTPKIPAIAIIDDDPLYRKVIAHLLEKNNVKILFEAASGAESIGLMEQANLLPDIVILDVEMPQMDGFETARMLKKHWPQIKIIANSGSLDPSVSNKMIAAGADRFIAKDFNGIKIAELIQEVYEP</sequence>